<evidence type="ECO:0000313" key="11">
    <source>
        <dbReference type="EMBL" id="GMN43574.1"/>
    </source>
</evidence>
<name>A0AA87ZTU1_FICCA</name>
<organism evidence="11 12">
    <name type="scientific">Ficus carica</name>
    <name type="common">Common fig</name>
    <dbReference type="NCBI Taxonomy" id="3494"/>
    <lineage>
        <taxon>Eukaryota</taxon>
        <taxon>Viridiplantae</taxon>
        <taxon>Streptophyta</taxon>
        <taxon>Embryophyta</taxon>
        <taxon>Tracheophyta</taxon>
        <taxon>Spermatophyta</taxon>
        <taxon>Magnoliopsida</taxon>
        <taxon>eudicotyledons</taxon>
        <taxon>Gunneridae</taxon>
        <taxon>Pentapetalae</taxon>
        <taxon>rosids</taxon>
        <taxon>fabids</taxon>
        <taxon>Rosales</taxon>
        <taxon>Moraceae</taxon>
        <taxon>Ficeae</taxon>
        <taxon>Ficus</taxon>
    </lineage>
</organism>
<dbReference type="InterPro" id="IPR000668">
    <property type="entry name" value="Peptidase_C1A_C"/>
</dbReference>
<feature type="domain" description="Peptidase C1A papain C-terminal" evidence="9">
    <location>
        <begin position="125"/>
        <end position="337"/>
    </location>
</feature>
<feature type="signal peptide" evidence="8">
    <location>
        <begin position="1"/>
        <end position="24"/>
    </location>
</feature>
<evidence type="ECO:0000256" key="3">
    <source>
        <dbReference type="ARBA" id="ARBA00022729"/>
    </source>
</evidence>
<keyword evidence="7" id="KW-0325">Glycoprotein</keyword>
<dbReference type="InterPro" id="IPR039417">
    <property type="entry name" value="Peptidase_C1A_papain-like"/>
</dbReference>
<feature type="chain" id="PRO_5041702562" evidence="8">
    <location>
        <begin position="25"/>
        <end position="354"/>
    </location>
</feature>
<keyword evidence="3 8" id="KW-0732">Signal</keyword>
<keyword evidence="12" id="KW-1185">Reference proteome</keyword>
<dbReference type="SUPFAM" id="SSF54001">
    <property type="entry name" value="Cysteine proteinases"/>
    <property type="match status" value="1"/>
</dbReference>
<evidence type="ECO:0000259" key="10">
    <source>
        <dbReference type="SMART" id="SM00848"/>
    </source>
</evidence>
<keyword evidence="6" id="KW-1015">Disulfide bond</keyword>
<sequence length="354" mass="38846">MALTLQGTTIFLALLVLGAPQAESVRPTANVTFQQTHEMWMASHGRVYKDNAEKEARLKIFQENLQFVKNFNSQPNQTFRLSLNRYADLTNKEFLSGRTGGLMVSTLSRPTSLDTFYDSLSATSAPSGVDWRQKGAVGPVKDQGQSCGSCWAHGAAAAVESLTKIKTGNLPSLSVQQLIDCTPKNADSQGCKYGNPNDAFAYIKNSGGITTASNYPYQERDGTCDKKRASQLAAKISGYAAVPRNNENALMYAVARQPVVAFINTKAREFQFYAGGIFTANCDTSLDHVVLIVGYGTAPNGQKYWLIKNSWSSNWGFISLQRQSLHERVLQGTSIPTIYPMPRAKECDEVPEQL</sequence>
<dbReference type="Pfam" id="PF08246">
    <property type="entry name" value="Inhibitor_I29"/>
    <property type="match status" value="1"/>
</dbReference>
<protein>
    <submittedName>
        <fullName evidence="11">Uncharacterized protein</fullName>
    </submittedName>
</protein>
<dbReference type="InterPro" id="IPR013128">
    <property type="entry name" value="Peptidase_C1A"/>
</dbReference>
<evidence type="ECO:0000256" key="1">
    <source>
        <dbReference type="ARBA" id="ARBA00008455"/>
    </source>
</evidence>
<dbReference type="Gene3D" id="3.90.70.10">
    <property type="entry name" value="Cysteine proteinases"/>
    <property type="match status" value="1"/>
</dbReference>
<dbReference type="PANTHER" id="PTHR12411">
    <property type="entry name" value="CYSTEINE PROTEASE FAMILY C1-RELATED"/>
    <property type="match status" value="1"/>
</dbReference>
<dbReference type="CDD" id="cd02248">
    <property type="entry name" value="Peptidase_C1A"/>
    <property type="match status" value="1"/>
</dbReference>
<comment type="caution">
    <text evidence="11">The sequence shown here is derived from an EMBL/GenBank/DDBJ whole genome shotgun (WGS) entry which is preliminary data.</text>
</comment>
<proteinExistence type="inferred from homology"/>
<evidence type="ECO:0000256" key="8">
    <source>
        <dbReference type="SAM" id="SignalP"/>
    </source>
</evidence>
<dbReference type="PRINTS" id="PR00705">
    <property type="entry name" value="PAPAIN"/>
</dbReference>
<evidence type="ECO:0000259" key="9">
    <source>
        <dbReference type="SMART" id="SM00645"/>
    </source>
</evidence>
<comment type="similarity">
    <text evidence="1">Belongs to the peptidase C1 family.</text>
</comment>
<evidence type="ECO:0000313" key="12">
    <source>
        <dbReference type="Proteomes" id="UP001187192"/>
    </source>
</evidence>
<accession>A0AA87ZTU1</accession>
<evidence type="ECO:0000256" key="4">
    <source>
        <dbReference type="ARBA" id="ARBA00022801"/>
    </source>
</evidence>
<evidence type="ECO:0000256" key="7">
    <source>
        <dbReference type="ARBA" id="ARBA00023180"/>
    </source>
</evidence>
<dbReference type="FunFam" id="3.90.70.10:FF:000067">
    <property type="entry name" value="Senescence-specific cysteine protease"/>
    <property type="match status" value="1"/>
</dbReference>
<dbReference type="SMART" id="SM00645">
    <property type="entry name" value="Pept_C1"/>
    <property type="match status" value="1"/>
</dbReference>
<dbReference type="GO" id="GO:0008234">
    <property type="term" value="F:cysteine-type peptidase activity"/>
    <property type="evidence" value="ECO:0007669"/>
    <property type="project" value="UniProtKB-KW"/>
</dbReference>
<keyword evidence="4" id="KW-0378">Hydrolase</keyword>
<dbReference type="EMBL" id="BTGU01000016">
    <property type="protein sequence ID" value="GMN43574.1"/>
    <property type="molecule type" value="Genomic_DNA"/>
</dbReference>
<evidence type="ECO:0000256" key="5">
    <source>
        <dbReference type="ARBA" id="ARBA00022807"/>
    </source>
</evidence>
<evidence type="ECO:0000256" key="6">
    <source>
        <dbReference type="ARBA" id="ARBA00023157"/>
    </source>
</evidence>
<dbReference type="AlphaFoldDB" id="A0AA87ZTU1"/>
<dbReference type="InterPro" id="IPR013201">
    <property type="entry name" value="Prot_inhib_I29"/>
</dbReference>
<dbReference type="SMART" id="SM00848">
    <property type="entry name" value="Inhibitor_I29"/>
    <property type="match status" value="1"/>
</dbReference>
<keyword evidence="2" id="KW-0645">Protease</keyword>
<dbReference type="GO" id="GO:0006508">
    <property type="term" value="P:proteolysis"/>
    <property type="evidence" value="ECO:0007669"/>
    <property type="project" value="UniProtKB-KW"/>
</dbReference>
<dbReference type="InterPro" id="IPR038765">
    <property type="entry name" value="Papain-like_cys_pep_sf"/>
</dbReference>
<dbReference type="Pfam" id="PF00112">
    <property type="entry name" value="Peptidase_C1"/>
    <property type="match status" value="1"/>
</dbReference>
<evidence type="ECO:0000256" key="2">
    <source>
        <dbReference type="ARBA" id="ARBA00022670"/>
    </source>
</evidence>
<feature type="domain" description="Cathepsin propeptide inhibitor" evidence="10">
    <location>
        <begin position="37"/>
        <end position="94"/>
    </location>
</feature>
<gene>
    <name evidence="11" type="ORF">TIFTF001_012774</name>
</gene>
<keyword evidence="5" id="KW-0788">Thiol protease</keyword>
<reference evidence="11" key="1">
    <citation type="submission" date="2023-07" db="EMBL/GenBank/DDBJ databases">
        <title>draft genome sequence of fig (Ficus carica).</title>
        <authorList>
            <person name="Takahashi T."/>
            <person name="Nishimura K."/>
        </authorList>
    </citation>
    <scope>NUCLEOTIDE SEQUENCE</scope>
</reference>
<dbReference type="Proteomes" id="UP001187192">
    <property type="component" value="Unassembled WGS sequence"/>
</dbReference>